<gene>
    <name evidence="3" type="ORF">SAMN04488124_0756</name>
</gene>
<evidence type="ECO:0000313" key="4">
    <source>
        <dbReference type="Proteomes" id="UP000243250"/>
    </source>
</evidence>
<sequence>MADDSADDGPVRIPIEDDPVEDESDGSRSIGLVMLALAGVAAAVIYVASRGDDTDLEPPF</sequence>
<dbReference type="STRING" id="555875.SAMN04488124_0756"/>
<keyword evidence="2" id="KW-1133">Transmembrane helix</keyword>
<feature type="region of interest" description="Disordered" evidence="1">
    <location>
        <begin position="1"/>
        <end position="26"/>
    </location>
</feature>
<feature type="transmembrane region" description="Helical" evidence="2">
    <location>
        <begin position="29"/>
        <end position="48"/>
    </location>
</feature>
<keyword evidence="2" id="KW-0812">Transmembrane</keyword>
<keyword evidence="4" id="KW-1185">Reference proteome</keyword>
<organism evidence="3 4">
    <name type="scientific">Halogeometricum limi</name>
    <dbReference type="NCBI Taxonomy" id="555875"/>
    <lineage>
        <taxon>Archaea</taxon>
        <taxon>Methanobacteriati</taxon>
        <taxon>Methanobacteriota</taxon>
        <taxon>Stenosarchaea group</taxon>
        <taxon>Halobacteria</taxon>
        <taxon>Halobacteriales</taxon>
        <taxon>Haloferacaceae</taxon>
        <taxon>Halogeometricum</taxon>
    </lineage>
</organism>
<keyword evidence="2" id="KW-0472">Membrane</keyword>
<evidence type="ECO:0000313" key="3">
    <source>
        <dbReference type="EMBL" id="SFR36337.1"/>
    </source>
</evidence>
<evidence type="ECO:0000256" key="2">
    <source>
        <dbReference type="SAM" id="Phobius"/>
    </source>
</evidence>
<accession>A0A1I6G2P2</accession>
<dbReference type="Proteomes" id="UP000243250">
    <property type="component" value="Unassembled WGS sequence"/>
</dbReference>
<protein>
    <submittedName>
        <fullName evidence="3">Uncharacterized protein</fullName>
    </submittedName>
</protein>
<dbReference type="AlphaFoldDB" id="A0A1I6G2P2"/>
<reference evidence="4" key="1">
    <citation type="submission" date="2016-10" db="EMBL/GenBank/DDBJ databases">
        <authorList>
            <person name="Varghese N."/>
            <person name="Submissions S."/>
        </authorList>
    </citation>
    <scope>NUCLEOTIDE SEQUENCE [LARGE SCALE GENOMIC DNA]</scope>
    <source>
        <strain evidence="4">CGMCC 1.8711</strain>
    </source>
</reference>
<evidence type="ECO:0000256" key="1">
    <source>
        <dbReference type="SAM" id="MobiDB-lite"/>
    </source>
</evidence>
<name>A0A1I6G2P2_9EURY</name>
<proteinExistence type="predicted"/>
<dbReference type="RefSeq" id="WP_089876870.1">
    <property type="nucleotide sequence ID" value="NZ_FOYS01000001.1"/>
</dbReference>
<dbReference type="EMBL" id="FOYS01000001">
    <property type="protein sequence ID" value="SFR36337.1"/>
    <property type="molecule type" value="Genomic_DNA"/>
</dbReference>